<gene>
    <name evidence="3" type="ORF">C823_03775</name>
</gene>
<evidence type="ECO:0000259" key="1">
    <source>
        <dbReference type="Pfam" id="PF08348"/>
    </source>
</evidence>
<dbReference type="InterPro" id="IPR039446">
    <property type="entry name" value="DauR-like"/>
</dbReference>
<accession>N2A3X1</accession>
<dbReference type="eggNOG" id="COG2964">
    <property type="taxonomic scope" value="Bacteria"/>
</dbReference>
<feature type="domain" description="Transcriptional regulator DauR-like HTH" evidence="2">
    <location>
        <begin position="169"/>
        <end position="229"/>
    </location>
</feature>
<dbReference type="OrthoDB" id="9796595at2"/>
<evidence type="ECO:0000259" key="2">
    <source>
        <dbReference type="Pfam" id="PF13309"/>
    </source>
</evidence>
<dbReference type="HOGENOM" id="CLU_080179_2_0_9"/>
<dbReference type="Proteomes" id="UP000012589">
    <property type="component" value="Unassembled WGS sequence"/>
</dbReference>
<dbReference type="InterPro" id="IPR013559">
    <property type="entry name" value="YheO"/>
</dbReference>
<evidence type="ECO:0000313" key="4">
    <source>
        <dbReference type="Proteomes" id="UP000012589"/>
    </source>
</evidence>
<evidence type="ECO:0000313" key="3">
    <source>
        <dbReference type="EMBL" id="EMZ22906.1"/>
    </source>
</evidence>
<dbReference type="Pfam" id="PF08348">
    <property type="entry name" value="PAS_6"/>
    <property type="match status" value="1"/>
</dbReference>
<dbReference type="InterPro" id="IPR039445">
    <property type="entry name" value="DauR-like_HTH"/>
</dbReference>
<reference evidence="3 4" key="1">
    <citation type="journal article" date="2014" name="Genome Announc.">
        <title>Draft genome sequences of the altered schaedler flora, a defined bacterial community from gnotobiotic mice.</title>
        <authorList>
            <person name="Wannemuehler M.J."/>
            <person name="Overstreet A.M."/>
            <person name="Ward D.V."/>
            <person name="Phillips G.J."/>
        </authorList>
    </citation>
    <scope>NUCLEOTIDE SEQUENCE [LARGE SCALE GENOMIC DNA]</scope>
    <source>
        <strain evidence="3 4">ASF492</strain>
    </source>
</reference>
<protein>
    <recommendedName>
        <fullName evidence="5">PAC domain-containing protein</fullName>
    </recommendedName>
</protein>
<dbReference type="PANTHER" id="PTHR35568">
    <property type="entry name" value="TRANSCRIPTIONAL REGULATOR DAUR"/>
    <property type="match status" value="1"/>
</dbReference>
<sequence length="236" mass="26421">MTPDMLQQYSVIVQFLGKTLGPDYEIVLHDLRPDHNQIVAIANNHISGRNIGSPLTNASLKMLIDKAYETDDFLCNYKGIAENGHLLRSSTMFIKDTQGNPVGLLCINFDDSRFLDMHDVLLSIIHPKEYIEARPFMKKSAPGSQPVVPSDSEQSAITENFSMDIPSLMHKMFADATVAMPTPADRLNQQEKKDIIEKLHKQGLFQLKGAITFVAEQFACSSATIYRYLSELKLSS</sequence>
<dbReference type="Pfam" id="PF13309">
    <property type="entry name" value="HTH_22"/>
    <property type="match status" value="1"/>
</dbReference>
<keyword evidence="4" id="KW-1185">Reference proteome</keyword>
<dbReference type="PANTHER" id="PTHR35568:SF1">
    <property type="entry name" value="TRANSCRIPTIONAL REGULATOR DAUR"/>
    <property type="match status" value="1"/>
</dbReference>
<dbReference type="AlphaFoldDB" id="N2A3X1"/>
<feature type="domain" description="YheO-like" evidence="1">
    <location>
        <begin position="6"/>
        <end position="119"/>
    </location>
</feature>
<evidence type="ECO:0008006" key="5">
    <source>
        <dbReference type="Google" id="ProtNLM"/>
    </source>
</evidence>
<organism evidence="3 4">
    <name type="scientific">Eubacterium plexicaudatum ASF492</name>
    <dbReference type="NCBI Taxonomy" id="1235802"/>
    <lineage>
        <taxon>Bacteria</taxon>
        <taxon>Bacillati</taxon>
        <taxon>Bacillota</taxon>
        <taxon>Clostridia</taxon>
        <taxon>Eubacteriales</taxon>
        <taxon>Eubacteriaceae</taxon>
        <taxon>Eubacterium</taxon>
    </lineage>
</organism>
<dbReference type="PATRIC" id="fig|1235802.3.peg.3980"/>
<name>N2A3X1_9FIRM</name>
<comment type="caution">
    <text evidence="3">The sequence shown here is derived from an EMBL/GenBank/DDBJ whole genome shotgun (WGS) entry which is preliminary data.</text>
</comment>
<dbReference type="EMBL" id="AQFT01000115">
    <property type="protein sequence ID" value="EMZ22906.1"/>
    <property type="molecule type" value="Genomic_DNA"/>
</dbReference>
<dbReference type="STRING" id="1235802.C823_03775"/>
<proteinExistence type="predicted"/>